<reference evidence="15" key="1">
    <citation type="journal article" date="2020" name="Cell">
        <title>Large-Scale Comparative Analyses of Tick Genomes Elucidate Their Genetic Diversity and Vector Capacities.</title>
        <authorList>
            <consortium name="Tick Genome and Microbiome Consortium (TIGMIC)"/>
            <person name="Jia N."/>
            <person name="Wang J."/>
            <person name="Shi W."/>
            <person name="Du L."/>
            <person name="Sun Y."/>
            <person name="Zhan W."/>
            <person name="Jiang J.F."/>
            <person name="Wang Q."/>
            <person name="Zhang B."/>
            <person name="Ji P."/>
            <person name="Bell-Sakyi L."/>
            <person name="Cui X.M."/>
            <person name="Yuan T.T."/>
            <person name="Jiang B.G."/>
            <person name="Yang W.F."/>
            <person name="Lam T.T."/>
            <person name="Chang Q.C."/>
            <person name="Ding S.J."/>
            <person name="Wang X.J."/>
            <person name="Zhu J.G."/>
            <person name="Ruan X.D."/>
            <person name="Zhao L."/>
            <person name="Wei J.T."/>
            <person name="Ye R.Z."/>
            <person name="Que T.C."/>
            <person name="Du C.H."/>
            <person name="Zhou Y.H."/>
            <person name="Cheng J.X."/>
            <person name="Dai P.F."/>
            <person name="Guo W.B."/>
            <person name="Han X.H."/>
            <person name="Huang E.J."/>
            <person name="Li L.F."/>
            <person name="Wei W."/>
            <person name="Gao Y.C."/>
            <person name="Liu J.Z."/>
            <person name="Shao H.Z."/>
            <person name="Wang X."/>
            <person name="Wang C.C."/>
            <person name="Yang T.C."/>
            <person name="Huo Q.B."/>
            <person name="Li W."/>
            <person name="Chen H.Y."/>
            <person name="Chen S.E."/>
            <person name="Zhou L.G."/>
            <person name="Ni X.B."/>
            <person name="Tian J.H."/>
            <person name="Sheng Y."/>
            <person name="Liu T."/>
            <person name="Pan Y.S."/>
            <person name="Xia L.Y."/>
            <person name="Li J."/>
            <person name="Zhao F."/>
            <person name="Cao W.C."/>
        </authorList>
    </citation>
    <scope>NUCLEOTIDE SEQUENCE</scope>
    <source>
        <strain evidence="15">Rmic-2018</strain>
    </source>
</reference>
<dbReference type="InterPro" id="IPR006612">
    <property type="entry name" value="THAP_Znf"/>
</dbReference>
<evidence type="ECO:0000256" key="9">
    <source>
        <dbReference type="ARBA" id="ARBA00023163"/>
    </source>
</evidence>
<sequence>MTYAGFADFAEAANSSDELADHGLNRKPDTHCFTPGCRTGYPGHPVENGRKILLFLVPKEEERRKDWEYNLKRKEKPLAETIVVCEKHFAEHLVIRDYVYVIGGNEVRISRGRPALAAGAVPTLLPDLPAYLSKVLLKPRLERKRRGVFSSESAKKVRLSRRDEQEASLPEDQNVDPNARAFENDERLDHLLLECSAGEASRQVMLAVYGQLGLPRETSKHLLKRKGRGRKSTKSSEPLVDSDERCVDAPRPFSDGATERVASDDDDVHELRCIITICTATLLRRCRGARLVLIACSQNFCIAMSATLPSTMLSSLTIQVEFLSRKAAAPTETSLTTGRCVPWQHCFRSLKGTTSTTWMRQFCCTICLPQKHFIPRTPVSRGESSPRREYPFCLA</sequence>
<dbReference type="Proteomes" id="UP000821866">
    <property type="component" value="Unassembled WGS sequence"/>
</dbReference>
<evidence type="ECO:0000313" key="16">
    <source>
        <dbReference type="Proteomes" id="UP000821866"/>
    </source>
</evidence>
<proteinExistence type="inferred from homology"/>
<keyword evidence="4 12" id="KW-0863">Zinc-finger</keyword>
<evidence type="ECO:0000259" key="14">
    <source>
        <dbReference type="PROSITE" id="PS50950"/>
    </source>
</evidence>
<dbReference type="InterPro" id="IPR026516">
    <property type="entry name" value="THAP1/10"/>
</dbReference>
<gene>
    <name evidence="15" type="ORF">HPB51_026577</name>
</gene>
<dbReference type="EMBL" id="JABSTU010000831">
    <property type="protein sequence ID" value="KAH7987021.1"/>
    <property type="molecule type" value="Genomic_DNA"/>
</dbReference>
<evidence type="ECO:0000256" key="8">
    <source>
        <dbReference type="ARBA" id="ARBA00023125"/>
    </source>
</evidence>
<dbReference type="PANTHER" id="PTHR46600:SF1">
    <property type="entry name" value="THAP DOMAIN-CONTAINING PROTEIN 1"/>
    <property type="match status" value="1"/>
</dbReference>
<feature type="domain" description="THAP-type" evidence="14">
    <location>
        <begin position="27"/>
        <end position="125"/>
    </location>
</feature>
<accession>A0A9J6D2P7</accession>
<dbReference type="PANTHER" id="PTHR46600">
    <property type="entry name" value="THAP DOMAIN-CONTAINING"/>
    <property type="match status" value="1"/>
</dbReference>
<dbReference type="AlphaFoldDB" id="A0A9J6D2P7"/>
<evidence type="ECO:0000256" key="3">
    <source>
        <dbReference type="ARBA" id="ARBA00022723"/>
    </source>
</evidence>
<keyword evidence="8 12" id="KW-0238">DNA-binding</keyword>
<evidence type="ECO:0000256" key="13">
    <source>
        <dbReference type="SAM" id="MobiDB-lite"/>
    </source>
</evidence>
<evidence type="ECO:0000256" key="7">
    <source>
        <dbReference type="ARBA" id="ARBA00023054"/>
    </source>
</evidence>
<protein>
    <recommendedName>
        <fullName evidence="14">THAP-type domain-containing protein</fullName>
    </recommendedName>
</protein>
<dbReference type="SMART" id="SM00980">
    <property type="entry name" value="THAP"/>
    <property type="match status" value="1"/>
</dbReference>
<evidence type="ECO:0000313" key="15">
    <source>
        <dbReference type="EMBL" id="KAH7987021.1"/>
    </source>
</evidence>
<keyword evidence="10" id="KW-0539">Nucleus</keyword>
<dbReference type="PROSITE" id="PS50950">
    <property type="entry name" value="ZF_THAP"/>
    <property type="match status" value="1"/>
</dbReference>
<dbReference type="GO" id="GO:0008270">
    <property type="term" value="F:zinc ion binding"/>
    <property type="evidence" value="ECO:0007669"/>
    <property type="project" value="UniProtKB-KW"/>
</dbReference>
<dbReference type="SUPFAM" id="SSF57716">
    <property type="entry name" value="Glucocorticoid receptor-like (DNA-binding domain)"/>
    <property type="match status" value="1"/>
</dbReference>
<dbReference type="GO" id="GO:0005654">
    <property type="term" value="C:nucleoplasm"/>
    <property type="evidence" value="ECO:0007669"/>
    <property type="project" value="UniProtKB-SubCell"/>
</dbReference>
<keyword evidence="9" id="KW-0804">Transcription</keyword>
<comment type="similarity">
    <text evidence="2">Belongs to the THAP1 family.</text>
</comment>
<comment type="caution">
    <text evidence="15">The sequence shown here is derived from an EMBL/GenBank/DDBJ whole genome shotgun (WGS) entry which is preliminary data.</text>
</comment>
<keyword evidence="5" id="KW-0862">Zinc</keyword>
<evidence type="ECO:0000256" key="4">
    <source>
        <dbReference type="ARBA" id="ARBA00022771"/>
    </source>
</evidence>
<keyword evidence="3" id="KW-0479">Metal-binding</keyword>
<name>A0A9J6D2P7_RHIMP</name>
<keyword evidence="6" id="KW-0805">Transcription regulation</keyword>
<feature type="compositionally biased region" description="Basic residues" evidence="13">
    <location>
        <begin position="221"/>
        <end position="233"/>
    </location>
</feature>
<evidence type="ECO:0000256" key="6">
    <source>
        <dbReference type="ARBA" id="ARBA00023015"/>
    </source>
</evidence>
<evidence type="ECO:0000256" key="10">
    <source>
        <dbReference type="ARBA" id="ARBA00023242"/>
    </source>
</evidence>
<keyword evidence="7" id="KW-0175">Coiled coil</keyword>
<feature type="region of interest" description="Disordered" evidence="13">
    <location>
        <begin position="220"/>
        <end position="243"/>
    </location>
</feature>
<dbReference type="Pfam" id="PF05485">
    <property type="entry name" value="THAP"/>
    <property type="match status" value="1"/>
</dbReference>
<reference evidence="15" key="2">
    <citation type="submission" date="2021-09" db="EMBL/GenBank/DDBJ databases">
        <authorList>
            <person name="Jia N."/>
            <person name="Wang J."/>
            <person name="Shi W."/>
            <person name="Du L."/>
            <person name="Sun Y."/>
            <person name="Zhan W."/>
            <person name="Jiang J."/>
            <person name="Wang Q."/>
            <person name="Zhang B."/>
            <person name="Ji P."/>
            <person name="Sakyi L.B."/>
            <person name="Cui X."/>
            <person name="Yuan T."/>
            <person name="Jiang B."/>
            <person name="Yang W."/>
            <person name="Lam T.T.-Y."/>
            <person name="Chang Q."/>
            <person name="Ding S."/>
            <person name="Wang X."/>
            <person name="Zhu J."/>
            <person name="Ruan X."/>
            <person name="Zhao L."/>
            <person name="Wei J."/>
            <person name="Que T."/>
            <person name="Du C."/>
            <person name="Cheng J."/>
            <person name="Dai P."/>
            <person name="Han X."/>
            <person name="Huang E."/>
            <person name="Gao Y."/>
            <person name="Liu J."/>
            <person name="Shao H."/>
            <person name="Ye R."/>
            <person name="Li L."/>
            <person name="Wei W."/>
            <person name="Wang X."/>
            <person name="Wang C."/>
            <person name="Huo Q."/>
            <person name="Li W."/>
            <person name="Guo W."/>
            <person name="Chen H."/>
            <person name="Chen S."/>
            <person name="Zhou L."/>
            <person name="Zhou L."/>
            <person name="Ni X."/>
            <person name="Tian J."/>
            <person name="Zhou Y."/>
            <person name="Sheng Y."/>
            <person name="Liu T."/>
            <person name="Pan Y."/>
            <person name="Xia L."/>
            <person name="Li J."/>
            <person name="Zhao F."/>
            <person name="Cao W."/>
        </authorList>
    </citation>
    <scope>NUCLEOTIDE SEQUENCE</scope>
    <source>
        <strain evidence="15">Rmic-2018</strain>
        <tissue evidence="15">Larvae</tissue>
    </source>
</reference>
<organism evidence="15 16">
    <name type="scientific">Rhipicephalus microplus</name>
    <name type="common">Cattle tick</name>
    <name type="synonym">Boophilus microplus</name>
    <dbReference type="NCBI Taxonomy" id="6941"/>
    <lineage>
        <taxon>Eukaryota</taxon>
        <taxon>Metazoa</taxon>
        <taxon>Ecdysozoa</taxon>
        <taxon>Arthropoda</taxon>
        <taxon>Chelicerata</taxon>
        <taxon>Arachnida</taxon>
        <taxon>Acari</taxon>
        <taxon>Parasitiformes</taxon>
        <taxon>Ixodida</taxon>
        <taxon>Ixodoidea</taxon>
        <taxon>Ixodidae</taxon>
        <taxon>Rhipicephalinae</taxon>
        <taxon>Rhipicephalus</taxon>
        <taxon>Boophilus</taxon>
    </lineage>
</organism>
<feature type="region of interest" description="Disordered" evidence="13">
    <location>
        <begin position="159"/>
        <end position="178"/>
    </location>
</feature>
<dbReference type="SMART" id="SM00692">
    <property type="entry name" value="DM3"/>
    <property type="match status" value="1"/>
</dbReference>
<evidence type="ECO:0000256" key="5">
    <source>
        <dbReference type="ARBA" id="ARBA00022833"/>
    </source>
</evidence>
<keyword evidence="16" id="KW-1185">Reference proteome</keyword>
<evidence type="ECO:0000256" key="12">
    <source>
        <dbReference type="PROSITE-ProRule" id="PRU00309"/>
    </source>
</evidence>
<evidence type="ECO:0000256" key="2">
    <source>
        <dbReference type="ARBA" id="ARBA00006177"/>
    </source>
</evidence>
<dbReference type="GO" id="GO:0043565">
    <property type="term" value="F:sequence-specific DNA binding"/>
    <property type="evidence" value="ECO:0007669"/>
    <property type="project" value="InterPro"/>
</dbReference>
<evidence type="ECO:0000256" key="1">
    <source>
        <dbReference type="ARBA" id="ARBA00004642"/>
    </source>
</evidence>
<dbReference type="VEuPathDB" id="VectorBase:LOC119179613"/>
<comment type="subcellular location">
    <subcellularLocation>
        <location evidence="1">Nucleus</location>
        <location evidence="1">Nucleoplasm</location>
    </subcellularLocation>
</comment>
<evidence type="ECO:0000256" key="11">
    <source>
        <dbReference type="ARBA" id="ARBA00023306"/>
    </source>
</evidence>
<keyword evidence="11" id="KW-0131">Cell cycle</keyword>